<dbReference type="PATRIC" id="fig|47500.9.peg.2458"/>
<evidence type="ECO:0000313" key="5">
    <source>
        <dbReference type="EMBL" id="SDI82619.1"/>
    </source>
</evidence>
<dbReference type="Proteomes" id="UP000037269">
    <property type="component" value="Unassembled WGS sequence"/>
</dbReference>
<evidence type="ECO:0000259" key="2">
    <source>
        <dbReference type="PROSITE" id="PS51736"/>
    </source>
</evidence>
<dbReference type="RefSeq" id="WP_043067416.1">
    <property type="nucleotide sequence ID" value="NZ_BJOA01000061.1"/>
</dbReference>
<dbReference type="InterPro" id="IPR011109">
    <property type="entry name" value="DNA_bind_recombinase_dom"/>
</dbReference>
<dbReference type="GO" id="GO:0003677">
    <property type="term" value="F:DNA binding"/>
    <property type="evidence" value="ECO:0007669"/>
    <property type="project" value="InterPro"/>
</dbReference>
<feature type="domain" description="Resolvase/invertase-type recombinase catalytic" evidence="2">
    <location>
        <begin position="10"/>
        <end position="162"/>
    </location>
</feature>
<dbReference type="Proteomes" id="UP000182836">
    <property type="component" value="Unassembled WGS sequence"/>
</dbReference>
<dbReference type="GeneID" id="42304854"/>
<dbReference type="PROSITE" id="PS51736">
    <property type="entry name" value="RECOMBINASES_3"/>
    <property type="match status" value="1"/>
</dbReference>
<dbReference type="CDD" id="cd00338">
    <property type="entry name" value="Ser_Recombinase"/>
    <property type="match status" value="1"/>
</dbReference>
<dbReference type="EMBL" id="FNED01000008">
    <property type="protein sequence ID" value="SDI82619.1"/>
    <property type="molecule type" value="Genomic_DNA"/>
</dbReference>
<dbReference type="EMBL" id="LGUG01000004">
    <property type="protein sequence ID" value="KON95183.1"/>
    <property type="molecule type" value="Genomic_DNA"/>
</dbReference>
<feature type="coiled-coil region" evidence="1">
    <location>
        <begin position="354"/>
        <end position="454"/>
    </location>
</feature>
<evidence type="ECO:0000313" key="7">
    <source>
        <dbReference type="Proteomes" id="UP000182836"/>
    </source>
</evidence>
<dbReference type="Gene3D" id="3.90.1750.20">
    <property type="entry name" value="Putative Large Serine Recombinase, Chain B, Domain 2"/>
    <property type="match status" value="1"/>
</dbReference>
<dbReference type="Pfam" id="PF00239">
    <property type="entry name" value="Resolvase"/>
    <property type="match status" value="1"/>
</dbReference>
<evidence type="ECO:0000256" key="1">
    <source>
        <dbReference type="SAM" id="Coils"/>
    </source>
</evidence>
<accession>A0A0M0GZE8</accession>
<evidence type="ECO:0000259" key="3">
    <source>
        <dbReference type="PROSITE" id="PS51737"/>
    </source>
</evidence>
<dbReference type="PANTHER" id="PTHR30461">
    <property type="entry name" value="DNA-INVERTASE FROM LAMBDOID PROPHAGE"/>
    <property type="match status" value="1"/>
</dbReference>
<dbReference type="PROSITE" id="PS51737">
    <property type="entry name" value="RECOMBINASE_DNA_BIND"/>
    <property type="match status" value="1"/>
</dbReference>
<dbReference type="STRING" id="47500.AF333_06515"/>
<dbReference type="InterPro" id="IPR025827">
    <property type="entry name" value="Zn_ribbon_recom_dom"/>
</dbReference>
<dbReference type="SUPFAM" id="SSF53041">
    <property type="entry name" value="Resolvase-like"/>
    <property type="match status" value="1"/>
</dbReference>
<dbReference type="GO" id="GO:0000150">
    <property type="term" value="F:DNA strand exchange activity"/>
    <property type="evidence" value="ECO:0007669"/>
    <property type="project" value="InterPro"/>
</dbReference>
<name>A0A0M0GZE8_ANEMI</name>
<dbReference type="InterPro" id="IPR050639">
    <property type="entry name" value="SSR_resolvase"/>
</dbReference>
<keyword evidence="6" id="KW-1185">Reference proteome</keyword>
<dbReference type="Pfam" id="PF13408">
    <property type="entry name" value="Zn_ribbon_recom"/>
    <property type="match status" value="1"/>
</dbReference>
<evidence type="ECO:0000313" key="4">
    <source>
        <dbReference type="EMBL" id="KON95183.1"/>
    </source>
</evidence>
<dbReference type="Gene3D" id="3.40.50.1390">
    <property type="entry name" value="Resolvase, N-terminal catalytic domain"/>
    <property type="match status" value="1"/>
</dbReference>
<proteinExistence type="predicted"/>
<keyword evidence="1" id="KW-0175">Coiled coil</keyword>
<protein>
    <submittedName>
        <fullName evidence="4">Serine recombinase</fullName>
    </submittedName>
    <submittedName>
        <fullName evidence="5">Site-specific DNA recombinase</fullName>
    </submittedName>
</protein>
<feature type="domain" description="Recombinase" evidence="3">
    <location>
        <begin position="170"/>
        <end position="295"/>
    </location>
</feature>
<reference evidence="5 7" key="2">
    <citation type="submission" date="2016-10" db="EMBL/GenBank/DDBJ databases">
        <authorList>
            <person name="de Groot N.N."/>
        </authorList>
    </citation>
    <scope>NUCLEOTIDE SEQUENCE [LARGE SCALE GENOMIC DNA]</scope>
    <source>
        <strain evidence="5 7">DSM 2895</strain>
    </source>
</reference>
<dbReference type="InterPro" id="IPR006119">
    <property type="entry name" value="Resolv_N"/>
</dbReference>
<organism evidence="4 6">
    <name type="scientific">Aneurinibacillus migulanus</name>
    <name type="common">Bacillus migulanus</name>
    <dbReference type="NCBI Taxonomy" id="47500"/>
    <lineage>
        <taxon>Bacteria</taxon>
        <taxon>Bacillati</taxon>
        <taxon>Bacillota</taxon>
        <taxon>Bacilli</taxon>
        <taxon>Bacillales</taxon>
        <taxon>Paenibacillaceae</taxon>
        <taxon>Aneurinibacillus group</taxon>
        <taxon>Aneurinibacillus</taxon>
    </lineage>
</organism>
<gene>
    <name evidence="4" type="ORF">AF333_06515</name>
    <name evidence="5" type="ORF">SAMN04487909_10875</name>
</gene>
<sequence>MREFPKGLNRVVMYLRKSRADIEAEMRGEGETLSKHKKALLELAHRNEYNIIKIYEEIVSGERIADRPEVIRLLNEVEDGMYDAVLCMDIDRLGRGDMRDQGAIIAAFKESKTLIITPQKSYDLEDEFDEEYSEFEAFMARRELKLINKRLQRGRVASVKEGRFIGTKAPFGYSKGDDLILVPNEKEAEIVRLIFHWYVNEKVGTSRISRRLNEMKISTPSGKGLWSPYSVISILRNEVYIGRMQWRKKYTNKKKGIEEWRPRDEWIDVEGKHDSLVSTELFKKAQQTLKQKTRVPNRANLKITNPLAGLVRCDLCSAAMIKRPYTKQAPHIRCSNVNCKNKSTRFEYVERAVLNQLQQWLNDFEVNMEEIEREVAAETEAESTSFTPETIISDMEKQLDELEKQKNKLHDLLERGVYDIDTYLERNQNIMGRISETKEAIKRVAEEASRVREQETAKESLLPRIKHVIEAYHQTEDPEKKNDLLKQVIEKVTYRKEKHQRGDNFDLEIEIYLPE</sequence>
<evidence type="ECO:0000313" key="6">
    <source>
        <dbReference type="Proteomes" id="UP000037269"/>
    </source>
</evidence>
<dbReference type="Pfam" id="PF07508">
    <property type="entry name" value="Recombinase"/>
    <property type="match status" value="1"/>
</dbReference>
<dbReference type="PANTHER" id="PTHR30461:SF23">
    <property type="entry name" value="DNA RECOMBINASE-RELATED"/>
    <property type="match status" value="1"/>
</dbReference>
<dbReference type="InterPro" id="IPR038109">
    <property type="entry name" value="DNA_bind_recomb_sf"/>
</dbReference>
<dbReference type="AlphaFoldDB" id="A0A0M0GZE8"/>
<reference evidence="4 6" key="1">
    <citation type="submission" date="2015-07" db="EMBL/GenBank/DDBJ databases">
        <title>Fjat-14205 dsm 2895.</title>
        <authorList>
            <person name="Liu B."/>
            <person name="Wang J."/>
            <person name="Zhu Y."/>
            <person name="Liu G."/>
            <person name="Chen Q."/>
            <person name="Chen Z."/>
            <person name="Lan J."/>
            <person name="Che J."/>
            <person name="Ge C."/>
            <person name="Shi H."/>
            <person name="Pan Z."/>
            <person name="Liu X."/>
        </authorList>
    </citation>
    <scope>NUCLEOTIDE SEQUENCE [LARGE SCALE GENOMIC DNA]</scope>
    <source>
        <strain evidence="4 6">DSM 2895</strain>
    </source>
</reference>
<dbReference type="SMART" id="SM00857">
    <property type="entry name" value="Resolvase"/>
    <property type="match status" value="1"/>
</dbReference>
<dbReference type="InterPro" id="IPR036162">
    <property type="entry name" value="Resolvase-like_N_sf"/>
</dbReference>